<keyword evidence="4" id="KW-0472">Membrane</keyword>
<dbReference type="SMART" id="SM00342">
    <property type="entry name" value="HTH_ARAC"/>
    <property type="match status" value="1"/>
</dbReference>
<gene>
    <name evidence="6" type="ORF">GGR30_002446</name>
</gene>
<organism evidence="6 7">
    <name type="scientific">Martelella radicis</name>
    <dbReference type="NCBI Taxonomy" id="1397476"/>
    <lineage>
        <taxon>Bacteria</taxon>
        <taxon>Pseudomonadati</taxon>
        <taxon>Pseudomonadota</taxon>
        <taxon>Alphaproteobacteria</taxon>
        <taxon>Hyphomicrobiales</taxon>
        <taxon>Aurantimonadaceae</taxon>
        <taxon>Martelella</taxon>
    </lineage>
</organism>
<keyword evidence="7" id="KW-1185">Reference proteome</keyword>
<evidence type="ECO:0000259" key="5">
    <source>
        <dbReference type="PROSITE" id="PS01124"/>
    </source>
</evidence>
<dbReference type="InterPro" id="IPR018060">
    <property type="entry name" value="HTH_AraC"/>
</dbReference>
<dbReference type="InterPro" id="IPR009057">
    <property type="entry name" value="Homeodomain-like_sf"/>
</dbReference>
<dbReference type="SUPFAM" id="SSF46689">
    <property type="entry name" value="Homeodomain-like"/>
    <property type="match status" value="1"/>
</dbReference>
<dbReference type="GO" id="GO:0003700">
    <property type="term" value="F:DNA-binding transcription factor activity"/>
    <property type="evidence" value="ECO:0007669"/>
    <property type="project" value="InterPro"/>
</dbReference>
<dbReference type="EMBL" id="JACIDZ010000007">
    <property type="protein sequence ID" value="MBB4122514.1"/>
    <property type="molecule type" value="Genomic_DNA"/>
</dbReference>
<feature type="transmembrane region" description="Helical" evidence="4">
    <location>
        <begin position="30"/>
        <end position="52"/>
    </location>
</feature>
<dbReference type="Pfam" id="PF12833">
    <property type="entry name" value="HTH_18"/>
    <property type="match status" value="1"/>
</dbReference>
<comment type="caution">
    <text evidence="6">The sequence shown here is derived from an EMBL/GenBank/DDBJ whole genome shotgun (WGS) entry which is preliminary data.</text>
</comment>
<evidence type="ECO:0000256" key="1">
    <source>
        <dbReference type="ARBA" id="ARBA00023015"/>
    </source>
</evidence>
<reference evidence="6 7" key="1">
    <citation type="submission" date="2020-08" db="EMBL/GenBank/DDBJ databases">
        <title>Genomic Encyclopedia of Type Strains, Phase IV (KMG-IV): sequencing the most valuable type-strain genomes for metagenomic binning, comparative biology and taxonomic classification.</title>
        <authorList>
            <person name="Goeker M."/>
        </authorList>
    </citation>
    <scope>NUCLEOTIDE SEQUENCE [LARGE SCALE GENOMIC DNA]</scope>
    <source>
        <strain evidence="6 7">DSM 28101</strain>
    </source>
</reference>
<dbReference type="AlphaFoldDB" id="A0A7W6PBC7"/>
<accession>A0A7W6PBC7</accession>
<name>A0A7W6PBC7_9HYPH</name>
<dbReference type="PANTHER" id="PTHR43280">
    <property type="entry name" value="ARAC-FAMILY TRANSCRIPTIONAL REGULATOR"/>
    <property type="match status" value="1"/>
</dbReference>
<evidence type="ECO:0000256" key="3">
    <source>
        <dbReference type="ARBA" id="ARBA00023163"/>
    </source>
</evidence>
<feature type="transmembrane region" description="Helical" evidence="4">
    <location>
        <begin position="148"/>
        <end position="175"/>
    </location>
</feature>
<keyword evidence="2 6" id="KW-0238">DNA-binding</keyword>
<dbReference type="GO" id="GO:0043565">
    <property type="term" value="F:sequence-specific DNA binding"/>
    <property type="evidence" value="ECO:0007669"/>
    <property type="project" value="InterPro"/>
</dbReference>
<feature type="transmembrane region" description="Helical" evidence="4">
    <location>
        <begin position="181"/>
        <end position="204"/>
    </location>
</feature>
<evidence type="ECO:0000313" key="7">
    <source>
        <dbReference type="Proteomes" id="UP000530571"/>
    </source>
</evidence>
<dbReference type="PROSITE" id="PS01124">
    <property type="entry name" value="HTH_ARAC_FAMILY_2"/>
    <property type="match status" value="1"/>
</dbReference>
<dbReference type="Gene3D" id="1.10.10.60">
    <property type="entry name" value="Homeodomain-like"/>
    <property type="match status" value="1"/>
</dbReference>
<dbReference type="Proteomes" id="UP000530571">
    <property type="component" value="Unassembled WGS sequence"/>
</dbReference>
<keyword evidence="4" id="KW-1133">Transmembrane helix</keyword>
<feature type="transmembrane region" description="Helical" evidence="4">
    <location>
        <begin position="6"/>
        <end position="23"/>
    </location>
</feature>
<proteinExistence type="predicted"/>
<evidence type="ECO:0000313" key="6">
    <source>
        <dbReference type="EMBL" id="MBB4122514.1"/>
    </source>
</evidence>
<evidence type="ECO:0000256" key="4">
    <source>
        <dbReference type="SAM" id="Phobius"/>
    </source>
</evidence>
<keyword evidence="4" id="KW-0812">Transmembrane</keyword>
<feature type="domain" description="HTH araC/xylS-type" evidence="5">
    <location>
        <begin position="225"/>
        <end position="329"/>
    </location>
</feature>
<keyword evidence="1" id="KW-0805">Transcription regulation</keyword>
<sequence length="345" mass="37337">MLVLPVPMVTALVLGFMVLRMLAGDRRPFAIAVFLSACALQGLIVALVQYYSVTSLQPVQPVTASTVPVCAWLAFRSSFIEPLRPGRDFIHLAAPAFTLFCVLFAPITVDAIIPLLFLAYGVRILMALKTGGDTLPLARLEAGRQPQWLWAGIATSLILSALSDSLIAYVIFAGAPSLKPLIVSIFTSAALLAAGLLGLSPNAFGEGDVKEFPRPEQPEATEADAEIVARLDALLAAETLYLDPALTLARLARRLKLPAKTLSTAVNRVTGDNVSRHINRFRINHACDRLKLGDNITTAMLSSGFNTKSNFNREFARVTGKSPTLWLKTEAEENVRPPQMSNRSN</sequence>
<dbReference type="PANTHER" id="PTHR43280:SF29">
    <property type="entry name" value="ARAC-FAMILY TRANSCRIPTIONAL REGULATOR"/>
    <property type="match status" value="1"/>
</dbReference>
<protein>
    <submittedName>
        <fullName evidence="6">AraC-like DNA-binding protein</fullName>
    </submittedName>
</protein>
<keyword evidence="3" id="KW-0804">Transcription</keyword>
<evidence type="ECO:0000256" key="2">
    <source>
        <dbReference type="ARBA" id="ARBA00023125"/>
    </source>
</evidence>